<keyword evidence="2" id="KW-0472">Membrane</keyword>
<name>A0AAU1HRT3_9ACTN</name>
<keyword evidence="2" id="KW-0812">Transmembrane</keyword>
<evidence type="ECO:0000256" key="2">
    <source>
        <dbReference type="SAM" id="Phobius"/>
    </source>
</evidence>
<dbReference type="EMBL" id="CP108140">
    <property type="protein sequence ID" value="WTP85483.1"/>
    <property type="molecule type" value="Genomic_DNA"/>
</dbReference>
<evidence type="ECO:0000313" key="3">
    <source>
        <dbReference type="EMBL" id="WTP85483.1"/>
    </source>
</evidence>
<gene>
    <name evidence="3" type="ORF">OG477_08985</name>
</gene>
<keyword evidence="2" id="KW-1133">Transmembrane helix</keyword>
<protein>
    <recommendedName>
        <fullName evidence="4">Secreted protein</fullName>
    </recommendedName>
</protein>
<accession>A0AAU1HRT3</accession>
<evidence type="ECO:0000256" key="1">
    <source>
        <dbReference type="SAM" id="MobiDB-lite"/>
    </source>
</evidence>
<organism evidence="3">
    <name type="scientific">Streptomyces sp. NBC_00180</name>
    <dbReference type="NCBI Taxonomy" id="2903632"/>
    <lineage>
        <taxon>Bacteria</taxon>
        <taxon>Bacillati</taxon>
        <taxon>Actinomycetota</taxon>
        <taxon>Actinomycetes</taxon>
        <taxon>Kitasatosporales</taxon>
        <taxon>Streptomycetaceae</taxon>
        <taxon>Streptomyces</taxon>
    </lineage>
</organism>
<proteinExistence type="predicted"/>
<feature type="region of interest" description="Disordered" evidence="1">
    <location>
        <begin position="35"/>
        <end position="85"/>
    </location>
</feature>
<reference evidence="3" key="1">
    <citation type="submission" date="2022-10" db="EMBL/GenBank/DDBJ databases">
        <title>The complete genomes of actinobacterial strains from the NBC collection.</title>
        <authorList>
            <person name="Joergensen T.S."/>
            <person name="Alvarez Arevalo M."/>
            <person name="Sterndorff E.B."/>
            <person name="Faurdal D."/>
            <person name="Vuksanovic O."/>
            <person name="Mourched A.-S."/>
            <person name="Charusanti P."/>
            <person name="Shaw S."/>
            <person name="Blin K."/>
            <person name="Weber T."/>
        </authorList>
    </citation>
    <scope>NUCLEOTIDE SEQUENCE</scope>
    <source>
        <strain evidence="3">NBC 00180</strain>
    </source>
</reference>
<sequence length="85" mass="9070">MQTFVIVVVTLAVIAFGVLLIHLLNLQHSNGMAAFHYGRSGMPIPGPDPLAPRKAHGRAGASGTAGRRHPRQDGPSRTNRPSRPN</sequence>
<dbReference type="AlphaFoldDB" id="A0AAU1HRT3"/>
<feature type="transmembrane region" description="Helical" evidence="2">
    <location>
        <begin position="6"/>
        <end position="26"/>
    </location>
</feature>
<evidence type="ECO:0008006" key="4">
    <source>
        <dbReference type="Google" id="ProtNLM"/>
    </source>
</evidence>
<feature type="compositionally biased region" description="Polar residues" evidence="1">
    <location>
        <begin position="75"/>
        <end position="85"/>
    </location>
</feature>